<accession>A0A1G4AY55</accession>
<evidence type="ECO:0000313" key="4">
    <source>
        <dbReference type="EMBL" id="OHE94098.1"/>
    </source>
</evidence>
<evidence type="ECO:0000256" key="2">
    <source>
        <dbReference type="ARBA" id="ARBA00023033"/>
    </source>
</evidence>
<proteinExistence type="predicted"/>
<gene>
    <name evidence="4" type="ORF">CORC01_10555</name>
</gene>
<feature type="compositionally biased region" description="Polar residues" evidence="3">
    <location>
        <begin position="131"/>
        <end position="148"/>
    </location>
</feature>
<dbReference type="AlphaFoldDB" id="A0A1G4AY55"/>
<dbReference type="EMBL" id="MJBS01000106">
    <property type="protein sequence ID" value="OHE94098.1"/>
    <property type="molecule type" value="Genomic_DNA"/>
</dbReference>
<evidence type="ECO:0000313" key="5">
    <source>
        <dbReference type="Proteomes" id="UP000176998"/>
    </source>
</evidence>
<dbReference type="PANTHER" id="PTHR47356:SF2">
    <property type="entry name" value="FAD-BINDING DOMAIN-CONTAINING PROTEIN-RELATED"/>
    <property type="match status" value="1"/>
</dbReference>
<dbReference type="PANTHER" id="PTHR47356">
    <property type="entry name" value="FAD-DEPENDENT MONOOXYGENASE ASQG-RELATED"/>
    <property type="match status" value="1"/>
</dbReference>
<dbReference type="GeneID" id="34563693"/>
<feature type="compositionally biased region" description="Low complexity" evidence="3">
    <location>
        <begin position="30"/>
        <end position="48"/>
    </location>
</feature>
<reference evidence="4 5" key="1">
    <citation type="submission" date="2016-09" db="EMBL/GenBank/DDBJ databases">
        <authorList>
            <person name="Capua I."/>
            <person name="De Benedictis P."/>
            <person name="Joannis T."/>
            <person name="Lombin L.H."/>
            <person name="Cattoli G."/>
        </authorList>
    </citation>
    <scope>NUCLEOTIDE SEQUENCE [LARGE SCALE GENOMIC DNA]</scope>
    <source>
        <strain evidence="4 5">IMI 309357</strain>
    </source>
</reference>
<organism evidence="4 5">
    <name type="scientific">Colletotrichum orchidophilum</name>
    <dbReference type="NCBI Taxonomy" id="1209926"/>
    <lineage>
        <taxon>Eukaryota</taxon>
        <taxon>Fungi</taxon>
        <taxon>Dikarya</taxon>
        <taxon>Ascomycota</taxon>
        <taxon>Pezizomycotina</taxon>
        <taxon>Sordariomycetes</taxon>
        <taxon>Hypocreomycetidae</taxon>
        <taxon>Glomerellales</taxon>
        <taxon>Glomerellaceae</taxon>
        <taxon>Colletotrichum</taxon>
    </lineage>
</organism>
<feature type="region of interest" description="Disordered" evidence="3">
    <location>
        <begin position="17"/>
        <end position="50"/>
    </location>
</feature>
<evidence type="ECO:0000256" key="3">
    <source>
        <dbReference type="SAM" id="MobiDB-lite"/>
    </source>
</evidence>
<comment type="cofactor">
    <cofactor evidence="1">
        <name>FAD</name>
        <dbReference type="ChEBI" id="CHEBI:57692"/>
    </cofactor>
</comment>
<sequence length="190" mass="20998">MDLKIIIGRGSVAGITPANMPEKFDRWTTPSSKLPSRSLPRSAPGRAAMAEESMDEFVTDKPTFGHPYESENTSALGALEEHAFSQWHFERIVRIRDSSHKTHSITAQDVNNAIESAAHLLNAPPKITLPTQSVASPSSKRNNQSSAIQPLHRPIRARRAQHCSPGRRAGSLFCLSFPPLSKDLFRRIIP</sequence>
<keyword evidence="2" id="KW-0503">Monooxygenase</keyword>
<dbReference type="GO" id="GO:0004497">
    <property type="term" value="F:monooxygenase activity"/>
    <property type="evidence" value="ECO:0007669"/>
    <property type="project" value="UniProtKB-KW"/>
</dbReference>
<keyword evidence="5" id="KW-1185">Reference proteome</keyword>
<dbReference type="RefSeq" id="XP_022471262.1">
    <property type="nucleotide sequence ID" value="XM_022622183.1"/>
</dbReference>
<comment type="caution">
    <text evidence="4">The sequence shown here is derived from an EMBL/GenBank/DDBJ whole genome shotgun (WGS) entry which is preliminary data.</text>
</comment>
<protein>
    <submittedName>
        <fullName evidence="4">Uncharacterized protein</fullName>
    </submittedName>
</protein>
<name>A0A1G4AY55_9PEZI</name>
<dbReference type="STRING" id="1209926.A0A1G4AY55"/>
<dbReference type="InterPro" id="IPR050562">
    <property type="entry name" value="FAD_mOase_fung"/>
</dbReference>
<evidence type="ECO:0000256" key="1">
    <source>
        <dbReference type="ARBA" id="ARBA00001974"/>
    </source>
</evidence>
<dbReference type="Proteomes" id="UP000176998">
    <property type="component" value="Unassembled WGS sequence"/>
</dbReference>
<feature type="region of interest" description="Disordered" evidence="3">
    <location>
        <begin position="131"/>
        <end position="159"/>
    </location>
</feature>
<keyword evidence="2" id="KW-0560">Oxidoreductase</keyword>